<sequence length="270" mass="29940">MSTKHDDVRKLAPEFATFDDAKVAQMEAITGPPAHDLLKLSNLFEAVRTRPVRMLESAAGGGCLTAALFRQVPPEEIKDLEVVCGDVVPEMVELAAARSRKEGWKNVDCRVFDGTDIPFPDKTFSHALIHYGIQLYPDPQKGIAENLRVLQTGGVFGVSVWHTPGFLPYIQRADPDFVVPPPMQSPITRPDSAKTMLEAVGFTNVRHEDVSVPVHFDSPEKAVQGWLAIMKGLFKTDEIARRVEQLLRQEHGDGAFTLYWKGINVVAQKV</sequence>
<dbReference type="Proteomes" id="UP000777482">
    <property type="component" value="Unassembled WGS sequence"/>
</dbReference>
<dbReference type="Pfam" id="PF01209">
    <property type="entry name" value="Ubie_methyltran"/>
    <property type="match status" value="1"/>
</dbReference>
<gene>
    <name evidence="1" type="ORF">C6P46_007061</name>
</gene>
<dbReference type="AlphaFoldDB" id="A0A9P6VXN8"/>
<dbReference type="OrthoDB" id="3355826at2759"/>
<evidence type="ECO:0000313" key="2">
    <source>
        <dbReference type="Proteomes" id="UP000777482"/>
    </source>
</evidence>
<evidence type="ECO:0000313" key="1">
    <source>
        <dbReference type="EMBL" id="KAG0656572.1"/>
    </source>
</evidence>
<dbReference type="GO" id="GO:0008168">
    <property type="term" value="F:methyltransferase activity"/>
    <property type="evidence" value="ECO:0007669"/>
    <property type="project" value="TreeGrafter"/>
</dbReference>
<comment type="caution">
    <text evidence="1">The sequence shown here is derived from an EMBL/GenBank/DDBJ whole genome shotgun (WGS) entry which is preliminary data.</text>
</comment>
<keyword evidence="2" id="KW-1185">Reference proteome</keyword>
<evidence type="ECO:0008006" key="3">
    <source>
        <dbReference type="Google" id="ProtNLM"/>
    </source>
</evidence>
<organism evidence="1 2">
    <name type="scientific">Rhodotorula mucilaginosa</name>
    <name type="common">Yeast</name>
    <name type="synonym">Rhodotorula rubra</name>
    <dbReference type="NCBI Taxonomy" id="5537"/>
    <lineage>
        <taxon>Eukaryota</taxon>
        <taxon>Fungi</taxon>
        <taxon>Dikarya</taxon>
        <taxon>Basidiomycota</taxon>
        <taxon>Pucciniomycotina</taxon>
        <taxon>Microbotryomycetes</taxon>
        <taxon>Sporidiobolales</taxon>
        <taxon>Sporidiobolaceae</taxon>
        <taxon>Rhodotorula</taxon>
    </lineage>
</organism>
<dbReference type="Gene3D" id="3.40.50.150">
    <property type="entry name" value="Vaccinia Virus protein VP39"/>
    <property type="match status" value="1"/>
</dbReference>
<proteinExistence type="predicted"/>
<dbReference type="CDD" id="cd02440">
    <property type="entry name" value="AdoMet_MTases"/>
    <property type="match status" value="1"/>
</dbReference>
<dbReference type="EMBL" id="PUHQ01000095">
    <property type="protein sequence ID" value="KAG0656572.1"/>
    <property type="molecule type" value="Genomic_DNA"/>
</dbReference>
<dbReference type="PANTHER" id="PTHR43591:SF24">
    <property type="entry name" value="2-METHOXY-6-POLYPRENYL-1,4-BENZOQUINOL METHYLASE, MITOCHONDRIAL"/>
    <property type="match status" value="1"/>
</dbReference>
<dbReference type="InterPro" id="IPR029063">
    <property type="entry name" value="SAM-dependent_MTases_sf"/>
</dbReference>
<reference evidence="1 2" key="1">
    <citation type="submission" date="2020-11" db="EMBL/GenBank/DDBJ databases">
        <title>Kefir isolates.</title>
        <authorList>
            <person name="Marcisauskas S."/>
            <person name="Kim Y."/>
            <person name="Blasche S."/>
        </authorList>
    </citation>
    <scope>NUCLEOTIDE SEQUENCE [LARGE SCALE GENOMIC DNA]</scope>
    <source>
        <strain evidence="1 2">KR</strain>
    </source>
</reference>
<dbReference type="PANTHER" id="PTHR43591">
    <property type="entry name" value="METHYLTRANSFERASE"/>
    <property type="match status" value="1"/>
</dbReference>
<name>A0A9P6VXN8_RHOMI</name>
<protein>
    <recommendedName>
        <fullName evidence="3">S-adenosyl-L-methionine-dependent methyltransferase</fullName>
    </recommendedName>
</protein>
<dbReference type="SUPFAM" id="SSF53335">
    <property type="entry name" value="S-adenosyl-L-methionine-dependent methyltransferases"/>
    <property type="match status" value="1"/>
</dbReference>
<accession>A0A9P6VXN8</accession>